<evidence type="ECO:0000313" key="1">
    <source>
        <dbReference type="EMBL" id="GES52572.1"/>
    </source>
</evidence>
<reference evidence="1 2" key="1">
    <citation type="journal article" date="2020" name="Genome Biol. Evol.">
        <title>Rhizobium dioscoreae sp. nov., a plant growth-promoting bacterium isolated from yam (Dioscorea species).</title>
        <authorList>
            <person name="Ouyabe M."/>
            <person name="Tanaka N."/>
            <person name="Shiwa Y."/>
            <person name="Fujita N."/>
            <person name="Kikuno H."/>
            <person name="Babil P."/>
            <person name="Shiwachi H."/>
        </authorList>
    </citation>
    <scope>NUCLEOTIDE SEQUENCE [LARGE SCALE GENOMIC DNA]</scope>
    <source>
        <strain evidence="1 2">S-93</strain>
    </source>
</reference>
<dbReference type="EMBL" id="BLAJ01000008">
    <property type="protein sequence ID" value="GES52572.1"/>
    <property type="molecule type" value="Genomic_DNA"/>
</dbReference>
<organism evidence="1 2">
    <name type="scientific">Rhizobium dioscoreae</name>
    <dbReference type="NCBI Taxonomy" id="2653122"/>
    <lineage>
        <taxon>Bacteria</taxon>
        <taxon>Pseudomonadati</taxon>
        <taxon>Pseudomonadota</taxon>
        <taxon>Alphaproteobacteria</taxon>
        <taxon>Hyphomicrobiales</taxon>
        <taxon>Rhizobiaceae</taxon>
        <taxon>Rhizobium/Agrobacterium group</taxon>
        <taxon>Rhizobium</taxon>
    </lineage>
</organism>
<evidence type="ECO:0000313" key="2">
    <source>
        <dbReference type="Proteomes" id="UP000390335"/>
    </source>
</evidence>
<keyword evidence="2" id="KW-1185">Reference proteome</keyword>
<sequence>MSLDSRQGYAFAVAADHRAMIRLIITLDEVTRLVTIIAIRKRSFQNLRHLEIRMPVRRHVLIRFYLQQDHVCFWCVRHANTAKPDSRPYGAPGTNFATSQWARKNDAIDGSP</sequence>
<gene>
    <name evidence="1" type="ORF">RsS93_51860</name>
</gene>
<protein>
    <submittedName>
        <fullName evidence="1">Uncharacterized protein</fullName>
    </submittedName>
</protein>
<accession>A0ABQ0ZB10</accession>
<name>A0ABQ0ZB10_9HYPH</name>
<comment type="caution">
    <text evidence="1">The sequence shown here is derived from an EMBL/GenBank/DDBJ whole genome shotgun (WGS) entry which is preliminary data.</text>
</comment>
<proteinExistence type="predicted"/>
<dbReference type="Proteomes" id="UP000390335">
    <property type="component" value="Unassembled WGS sequence"/>
</dbReference>